<gene>
    <name evidence="2" type="ORF">Pla108_02680</name>
</gene>
<comment type="caution">
    <text evidence="2">The sequence shown here is derived from an EMBL/GenBank/DDBJ whole genome shotgun (WGS) entry which is preliminary data.</text>
</comment>
<feature type="transmembrane region" description="Helical" evidence="1">
    <location>
        <begin position="64"/>
        <end position="82"/>
    </location>
</feature>
<feature type="transmembrane region" description="Helical" evidence="1">
    <location>
        <begin position="6"/>
        <end position="27"/>
    </location>
</feature>
<dbReference type="RefSeq" id="WP_146441844.1">
    <property type="nucleotide sequence ID" value="NZ_SJPR01000001.1"/>
</dbReference>
<organism evidence="2 3">
    <name type="scientific">Botrimarina colliarenosi</name>
    <dbReference type="NCBI Taxonomy" id="2528001"/>
    <lineage>
        <taxon>Bacteria</taxon>
        <taxon>Pseudomonadati</taxon>
        <taxon>Planctomycetota</taxon>
        <taxon>Planctomycetia</taxon>
        <taxon>Pirellulales</taxon>
        <taxon>Lacipirellulaceae</taxon>
        <taxon>Botrimarina</taxon>
    </lineage>
</organism>
<sequence length="194" mass="20058">MDLQALFLYAAVGGGAVLLVQLAMLVLGGDDGGFDDASGADAGIDGGDTDSAGFWFLEMISLRTLAAAATFFGLVGGAINSTGAPKGVSLAVAALAGYGAMYAVYWTFKQIFRLETSGNEDVYNAIGETAEVYVPIAESSRQAGKVHLTLQGRTVEYQALTDAGHPLATGSKVLVMEVVSSDTVKVMPLPRLDV</sequence>
<dbReference type="EMBL" id="SJPR01000001">
    <property type="protein sequence ID" value="TWT99331.1"/>
    <property type="molecule type" value="Genomic_DNA"/>
</dbReference>
<keyword evidence="1" id="KW-0812">Transmembrane</keyword>
<proteinExistence type="predicted"/>
<dbReference type="AlphaFoldDB" id="A0A5C6AJY3"/>
<evidence type="ECO:0008006" key="4">
    <source>
        <dbReference type="Google" id="ProtNLM"/>
    </source>
</evidence>
<keyword evidence="1" id="KW-0472">Membrane</keyword>
<dbReference type="Gene3D" id="2.40.50.140">
    <property type="entry name" value="Nucleic acid-binding proteins"/>
    <property type="match status" value="1"/>
</dbReference>
<dbReference type="Proteomes" id="UP000317421">
    <property type="component" value="Unassembled WGS sequence"/>
</dbReference>
<dbReference type="InterPro" id="IPR012340">
    <property type="entry name" value="NA-bd_OB-fold"/>
</dbReference>
<protein>
    <recommendedName>
        <fullName evidence="4">NfeD-like C-terminal domain-containing protein</fullName>
    </recommendedName>
</protein>
<dbReference type="OrthoDB" id="289477at2"/>
<evidence type="ECO:0000313" key="2">
    <source>
        <dbReference type="EMBL" id="TWT99331.1"/>
    </source>
</evidence>
<evidence type="ECO:0000256" key="1">
    <source>
        <dbReference type="SAM" id="Phobius"/>
    </source>
</evidence>
<keyword evidence="1" id="KW-1133">Transmembrane helix</keyword>
<evidence type="ECO:0000313" key="3">
    <source>
        <dbReference type="Proteomes" id="UP000317421"/>
    </source>
</evidence>
<accession>A0A5C6AJY3</accession>
<keyword evidence="3" id="KW-1185">Reference proteome</keyword>
<name>A0A5C6AJY3_9BACT</name>
<feature type="transmembrane region" description="Helical" evidence="1">
    <location>
        <begin position="88"/>
        <end position="108"/>
    </location>
</feature>
<reference evidence="2 3" key="1">
    <citation type="submission" date="2019-02" db="EMBL/GenBank/DDBJ databases">
        <title>Deep-cultivation of Planctomycetes and their phenomic and genomic characterization uncovers novel biology.</title>
        <authorList>
            <person name="Wiegand S."/>
            <person name="Jogler M."/>
            <person name="Boedeker C."/>
            <person name="Pinto D."/>
            <person name="Vollmers J."/>
            <person name="Rivas-Marin E."/>
            <person name="Kohn T."/>
            <person name="Peeters S.H."/>
            <person name="Heuer A."/>
            <person name="Rast P."/>
            <person name="Oberbeckmann S."/>
            <person name="Bunk B."/>
            <person name="Jeske O."/>
            <person name="Meyerdierks A."/>
            <person name="Storesund J.E."/>
            <person name="Kallscheuer N."/>
            <person name="Luecker S."/>
            <person name="Lage O.M."/>
            <person name="Pohl T."/>
            <person name="Merkel B.J."/>
            <person name="Hornburger P."/>
            <person name="Mueller R.-W."/>
            <person name="Bruemmer F."/>
            <person name="Labrenz M."/>
            <person name="Spormann A.M."/>
            <person name="Op Den Camp H."/>
            <person name="Overmann J."/>
            <person name="Amann R."/>
            <person name="Jetten M.S.M."/>
            <person name="Mascher T."/>
            <person name="Medema M.H."/>
            <person name="Devos D.P."/>
            <person name="Kaster A.-K."/>
            <person name="Ovreas L."/>
            <person name="Rohde M."/>
            <person name="Galperin M.Y."/>
            <person name="Jogler C."/>
        </authorList>
    </citation>
    <scope>NUCLEOTIDE SEQUENCE [LARGE SCALE GENOMIC DNA]</scope>
    <source>
        <strain evidence="2 3">Pla108</strain>
    </source>
</reference>